<dbReference type="GO" id="GO:0004145">
    <property type="term" value="F:diamine N-acetyltransferase activity"/>
    <property type="evidence" value="ECO:0007669"/>
    <property type="project" value="UniProtKB-EC"/>
</dbReference>
<dbReference type="EMBL" id="UGQL01000001">
    <property type="protein sequence ID" value="STZ27462.1"/>
    <property type="molecule type" value="Genomic_DNA"/>
</dbReference>
<dbReference type="SUPFAM" id="SSF55729">
    <property type="entry name" value="Acyl-CoA N-acyltransferases (Nat)"/>
    <property type="match status" value="1"/>
</dbReference>
<gene>
    <name evidence="2" type="primary">bltD_1</name>
    <name evidence="2" type="ORF">NCTC11179_00997</name>
</gene>
<keyword evidence="3" id="KW-1185">Reference proteome</keyword>
<dbReference type="EC" id="2.3.1.57" evidence="2"/>
<reference evidence="2 3" key="1">
    <citation type="submission" date="2018-06" db="EMBL/GenBank/DDBJ databases">
        <authorList>
            <consortium name="Pathogen Informatics"/>
            <person name="Doyle S."/>
        </authorList>
    </citation>
    <scope>NUCLEOTIDE SEQUENCE [LARGE SCALE GENOMIC DNA]</scope>
    <source>
        <strain evidence="2 3">NCTC11179</strain>
    </source>
</reference>
<dbReference type="InterPro" id="IPR050276">
    <property type="entry name" value="MshD_Acetyltransferase"/>
</dbReference>
<dbReference type="InterPro" id="IPR016181">
    <property type="entry name" value="Acyl_CoA_acyltransferase"/>
</dbReference>
<dbReference type="InterPro" id="IPR000182">
    <property type="entry name" value="GNAT_dom"/>
</dbReference>
<sequence>MAIELREITKDNFFEVGLLTTNASGMPTFDEEYICANTVSIAESKFYPELLPQGIYLDNQPIGFIMSGPYENDNYNYWILRFMIDYKFQGKGYGKQSFLAFIEQMRNKKVVNQIFLGLHESNKAAITLYESCGFRFTGVEKDNELVYALAL</sequence>
<protein>
    <submittedName>
        <fullName evidence="2">Spermine/spermidine acetyltransferase</fullName>
        <ecNumber evidence="2">2.3.1.57</ecNumber>
    </submittedName>
</protein>
<evidence type="ECO:0000313" key="2">
    <source>
        <dbReference type="EMBL" id="STZ27462.1"/>
    </source>
</evidence>
<dbReference type="AlphaFoldDB" id="A0A378RKE4"/>
<dbReference type="PROSITE" id="PS51186">
    <property type="entry name" value="GNAT"/>
    <property type="match status" value="1"/>
</dbReference>
<keyword evidence="2" id="KW-0012">Acyltransferase</keyword>
<dbReference type="Proteomes" id="UP000255024">
    <property type="component" value="Unassembled WGS sequence"/>
</dbReference>
<accession>A0A378RKE4</accession>
<evidence type="ECO:0000313" key="3">
    <source>
        <dbReference type="Proteomes" id="UP000255024"/>
    </source>
</evidence>
<dbReference type="PANTHER" id="PTHR43617">
    <property type="entry name" value="L-AMINO ACID N-ACETYLTRANSFERASE"/>
    <property type="match status" value="1"/>
</dbReference>
<proteinExistence type="predicted"/>
<dbReference type="RefSeq" id="WP_115090392.1">
    <property type="nucleotide sequence ID" value="NZ_CP068107.1"/>
</dbReference>
<feature type="domain" description="N-acetyltransferase" evidence="1">
    <location>
        <begin position="3"/>
        <end position="151"/>
    </location>
</feature>
<name>A0A378RKE4_MYROD</name>
<dbReference type="CDD" id="cd04301">
    <property type="entry name" value="NAT_SF"/>
    <property type="match status" value="1"/>
</dbReference>
<dbReference type="Pfam" id="PF00583">
    <property type="entry name" value="Acetyltransf_1"/>
    <property type="match status" value="1"/>
</dbReference>
<keyword evidence="2" id="KW-0808">Transferase</keyword>
<organism evidence="2 3">
    <name type="scientific">Myroides odoratus</name>
    <name type="common">Flavobacterium odoratum</name>
    <dbReference type="NCBI Taxonomy" id="256"/>
    <lineage>
        <taxon>Bacteria</taxon>
        <taxon>Pseudomonadati</taxon>
        <taxon>Bacteroidota</taxon>
        <taxon>Flavobacteriia</taxon>
        <taxon>Flavobacteriales</taxon>
        <taxon>Flavobacteriaceae</taxon>
        <taxon>Myroides</taxon>
    </lineage>
</organism>
<dbReference type="Gene3D" id="3.40.630.30">
    <property type="match status" value="1"/>
</dbReference>
<evidence type="ECO:0000259" key="1">
    <source>
        <dbReference type="PROSITE" id="PS51186"/>
    </source>
</evidence>